<keyword evidence="1" id="KW-0269">Exonuclease</keyword>
<dbReference type="CDD" id="cd06127">
    <property type="entry name" value="DEDDh"/>
    <property type="match status" value="1"/>
</dbReference>
<dbReference type="InterPro" id="IPR012337">
    <property type="entry name" value="RNaseH-like_sf"/>
</dbReference>
<gene>
    <name evidence="1" type="ORF">G6045_05800</name>
</gene>
<evidence type="ECO:0000313" key="2">
    <source>
        <dbReference type="Proteomes" id="UP000481109"/>
    </source>
</evidence>
<dbReference type="GO" id="GO:0004527">
    <property type="term" value="F:exonuclease activity"/>
    <property type="evidence" value="ECO:0007669"/>
    <property type="project" value="UniProtKB-KW"/>
</dbReference>
<dbReference type="Proteomes" id="UP000481109">
    <property type="component" value="Unassembled WGS sequence"/>
</dbReference>
<keyword evidence="1" id="KW-0378">Hydrolase</keyword>
<dbReference type="InterPro" id="IPR036397">
    <property type="entry name" value="RNaseH_sf"/>
</dbReference>
<sequence length="280" mass="32181">MHPNPSAFADLFTQTIDAVPTYFVRPADTDKPSWCVYDCHGYRGTVHALPGVHEDGQRPLWHVQSLHERHIRLDDAVRALRRPQTWPNHLDATRRWARQQLRDRSLVVLDIQTTGLHHAWAVQIAVMDRDHRILFNERINPLAAVTPGAETLHGLSTRDTLDAPTFGDLLPDLTRTIQGRTCLVYNAAFGREVVTRELLRLNSRSGVTGTRLRSEHWHDVMTRYAVWKGLWAAHRQAYRYQRFGSAYEAGANCRKLLDLVTSMASRPYPAPETLPTRWTW</sequence>
<name>A0A6G4XCC6_9ACTN</name>
<dbReference type="RefSeq" id="WP_165330719.1">
    <property type="nucleotide sequence ID" value="NZ_JAAKZW010000011.1"/>
</dbReference>
<keyword evidence="1" id="KW-0540">Nuclease</keyword>
<dbReference type="GO" id="GO:0003676">
    <property type="term" value="F:nucleic acid binding"/>
    <property type="evidence" value="ECO:0007669"/>
    <property type="project" value="InterPro"/>
</dbReference>
<evidence type="ECO:0000313" key="1">
    <source>
        <dbReference type="EMBL" id="NGO75199.1"/>
    </source>
</evidence>
<dbReference type="EMBL" id="JAAKZW010000011">
    <property type="protein sequence ID" value="NGO75199.1"/>
    <property type="molecule type" value="Genomic_DNA"/>
</dbReference>
<reference evidence="1 2" key="1">
    <citation type="submission" date="2020-02" db="EMBL/GenBank/DDBJ databases">
        <title>Whole-genome analyses of novel actinobacteria.</title>
        <authorList>
            <person name="Sahin N."/>
            <person name="Tokatli A."/>
        </authorList>
    </citation>
    <scope>NUCLEOTIDE SEQUENCE [LARGE SCALE GENOMIC DNA]</scope>
    <source>
        <strain evidence="1 2">YC504</strain>
    </source>
</reference>
<dbReference type="AlphaFoldDB" id="A0A6G4XCC6"/>
<accession>A0A6G4XCC6</accession>
<dbReference type="Gene3D" id="3.30.420.10">
    <property type="entry name" value="Ribonuclease H-like superfamily/Ribonuclease H"/>
    <property type="match status" value="1"/>
</dbReference>
<protein>
    <submittedName>
        <fullName evidence="1">3'-5' exonuclease</fullName>
    </submittedName>
</protein>
<keyword evidence="2" id="KW-1185">Reference proteome</keyword>
<proteinExistence type="predicted"/>
<dbReference type="SUPFAM" id="SSF53098">
    <property type="entry name" value="Ribonuclease H-like"/>
    <property type="match status" value="1"/>
</dbReference>
<organism evidence="1 2">
    <name type="scientific">Streptomyces mesophilus</name>
    <dbReference type="NCBI Taxonomy" id="1775132"/>
    <lineage>
        <taxon>Bacteria</taxon>
        <taxon>Bacillati</taxon>
        <taxon>Actinomycetota</taxon>
        <taxon>Actinomycetes</taxon>
        <taxon>Kitasatosporales</taxon>
        <taxon>Streptomycetaceae</taxon>
        <taxon>Streptomyces</taxon>
    </lineage>
</organism>
<comment type="caution">
    <text evidence="1">The sequence shown here is derived from an EMBL/GenBank/DDBJ whole genome shotgun (WGS) entry which is preliminary data.</text>
</comment>